<dbReference type="OrthoDB" id="6133115at2759"/>
<evidence type="ECO:0000256" key="1">
    <source>
        <dbReference type="SAM" id="MobiDB-lite"/>
    </source>
</evidence>
<gene>
    <name evidence="2" type="ORF">POLS_LOCUS6280</name>
</gene>
<comment type="caution">
    <text evidence="2">The sequence shown here is derived from an EMBL/GenBank/DDBJ whole genome shotgun (WGS) entry which is preliminary data.</text>
</comment>
<organism evidence="2 3">
    <name type="scientific">Penicillium olsonii</name>
    <dbReference type="NCBI Taxonomy" id="99116"/>
    <lineage>
        <taxon>Eukaryota</taxon>
        <taxon>Fungi</taxon>
        <taxon>Dikarya</taxon>
        <taxon>Ascomycota</taxon>
        <taxon>Pezizomycotina</taxon>
        <taxon>Eurotiomycetes</taxon>
        <taxon>Eurotiomycetidae</taxon>
        <taxon>Eurotiales</taxon>
        <taxon>Aspergillaceae</taxon>
        <taxon>Penicillium</taxon>
    </lineage>
</organism>
<evidence type="ECO:0000313" key="2">
    <source>
        <dbReference type="EMBL" id="CAG8158258.1"/>
    </source>
</evidence>
<protein>
    <submittedName>
        <fullName evidence="2">Uncharacterized protein</fullName>
    </submittedName>
</protein>
<evidence type="ECO:0000313" key="3">
    <source>
        <dbReference type="Proteomes" id="UP001153618"/>
    </source>
</evidence>
<keyword evidence="3" id="KW-1185">Reference proteome</keyword>
<name>A0A9W4MXY0_PENOL</name>
<dbReference type="Proteomes" id="UP001153618">
    <property type="component" value="Unassembled WGS sequence"/>
</dbReference>
<sequence>MQLSALTERMVSSPPSYFYLFMTDLTDTKTGQPRRTAQINLRFYSVFVLWEKTDTQNPRVKLKRCTEQTLQPSGIEAPTMDDIGALATSCTTHFETLIKSLRAASDEFEEQMRPVETENEYARFKIWAGNLGALQRGRSSLDARLRDSVTLRAAVLKFLGQLQDCLESSAEITKGLRSPDEWGGETISDEEADNTDDMSDADTDSEIGELALGLEEIQDIMKHLYRLSFKIRNTRHHFLTKKALLMKEEDLETGEDLFAAYASFDRRHVQESLSHLRRRPLHSSDYLANRLANAITDRRKYFAYWRRHAIKLSHNKELPATQNFSRANLEGPGSRPPVRPSTAGKLERIPMPKTMVSETDFSKYNRELDAQLDTETVISYATTACDVDGNPSELPPPPLRCGRPVRVYLPILLGSLSFERWKRQAVEVRVRVC</sequence>
<dbReference type="EMBL" id="CAJVOS010000035">
    <property type="protein sequence ID" value="CAG8158258.1"/>
    <property type="molecule type" value="Genomic_DNA"/>
</dbReference>
<reference evidence="2" key="1">
    <citation type="submission" date="2021-07" db="EMBL/GenBank/DDBJ databases">
        <authorList>
            <person name="Branca A.L. A."/>
        </authorList>
    </citation>
    <scope>NUCLEOTIDE SEQUENCE</scope>
</reference>
<proteinExistence type="predicted"/>
<dbReference type="PANTHER" id="PTHR35391:SF5">
    <property type="entry name" value="DUF6590 DOMAIN-CONTAINING PROTEIN"/>
    <property type="match status" value="1"/>
</dbReference>
<accession>A0A9W4MXY0</accession>
<feature type="compositionally biased region" description="Acidic residues" evidence="1">
    <location>
        <begin position="187"/>
        <end position="202"/>
    </location>
</feature>
<feature type="region of interest" description="Disordered" evidence="1">
    <location>
        <begin position="326"/>
        <end position="345"/>
    </location>
</feature>
<dbReference type="AlphaFoldDB" id="A0A9W4MXY0"/>
<feature type="region of interest" description="Disordered" evidence="1">
    <location>
        <begin position="176"/>
        <end position="202"/>
    </location>
</feature>
<dbReference type="PANTHER" id="PTHR35391">
    <property type="entry name" value="C2H2-TYPE DOMAIN-CONTAINING PROTEIN-RELATED"/>
    <property type="match status" value="1"/>
</dbReference>